<feature type="region of interest" description="Disordered" evidence="1">
    <location>
        <begin position="1"/>
        <end position="22"/>
    </location>
</feature>
<dbReference type="Proteomes" id="UP001156272">
    <property type="component" value="Segment"/>
</dbReference>
<reference evidence="2 3" key="1">
    <citation type="submission" date="2022-09" db="EMBL/GenBank/DDBJ databases">
        <title>Evolutionary Diversification of Methanotrophic Ca. Methanophagales (ANME-1) and Their Expansive Virome.</title>
        <authorList>
            <person name="Laso-Perez R."/>
            <person name="Wu F."/>
            <person name="Cremiere A."/>
            <person name="Speth D.R."/>
            <person name="Magyar J.S."/>
            <person name="Krupovic M."/>
            <person name="Orphan V.J."/>
        </authorList>
    </citation>
    <scope>NUCLEOTIDE SEQUENCE [LARGE SCALE GENOMIC DNA]</scope>
    <source>
        <strain evidence="2">PBV082</strain>
    </source>
</reference>
<accession>A0AA46YIS3</accession>
<proteinExistence type="predicted"/>
<protein>
    <submittedName>
        <fullName evidence="2">Uncharacterized protein</fullName>
    </submittedName>
</protein>
<evidence type="ECO:0000256" key="1">
    <source>
        <dbReference type="SAM" id="MobiDB-lite"/>
    </source>
</evidence>
<evidence type="ECO:0000313" key="2">
    <source>
        <dbReference type="EMBL" id="UYL64893.1"/>
    </source>
</evidence>
<organism evidence="2 3">
    <name type="scientific">Methanophagales virus PBV082</name>
    <dbReference type="NCBI Taxonomy" id="3071307"/>
    <lineage>
        <taxon>Viruses</taxon>
        <taxon>Viruses incertae sedis</taxon>
        <taxon>Itzamnaviridae</taxon>
        <taxon>Pletoitzamnavirus</taxon>
        <taxon>Pletoitzamnavirus pescaderoense</taxon>
    </lineage>
</organism>
<keyword evidence="3" id="KW-1185">Reference proteome</keyword>
<sequence>MPKKRKSSKSVKKKAVKRKRSVRSKIVTKRCPHCGFRIQGSELEVFFTTICPSCWQPLPPDREGKE</sequence>
<dbReference type="EMBL" id="OP413839">
    <property type="protein sequence ID" value="UYL64893.1"/>
    <property type="molecule type" value="Genomic_DNA"/>
</dbReference>
<name>A0AA46YIS3_9VIRU</name>
<gene>
    <name evidence="2" type="ORF">EJNHJLOP_00004</name>
</gene>
<evidence type="ECO:0000313" key="3">
    <source>
        <dbReference type="Proteomes" id="UP001156272"/>
    </source>
</evidence>